<protein>
    <submittedName>
        <fullName evidence="1">Uncharacterized protein</fullName>
    </submittedName>
</protein>
<gene>
    <name evidence="1" type="ORF">HU230_23400</name>
</gene>
<sequence length="118" mass="12884">MNDIADAPARQATLSDQVALINPDDVAARIASSSTRFAIQASTIEIIAMARRIEQLRPIVDRTYDMLAFADLVQAQRDRDVRAVMRRELSNKVAVIGASLEAIGYGQPTSTQEEPING</sequence>
<organism evidence="1">
    <name type="scientific">Bradyrhizobium quebecense</name>
    <dbReference type="NCBI Taxonomy" id="2748629"/>
    <lineage>
        <taxon>Bacteria</taxon>
        <taxon>Pseudomonadati</taxon>
        <taxon>Pseudomonadota</taxon>
        <taxon>Alphaproteobacteria</taxon>
        <taxon>Hyphomicrobiales</taxon>
        <taxon>Nitrobacteraceae</taxon>
        <taxon>Bradyrhizobium</taxon>
    </lineage>
</organism>
<dbReference type="RefSeq" id="WP_176532134.1">
    <property type="nucleotide sequence ID" value="NZ_CP088022.1"/>
</dbReference>
<dbReference type="EMBL" id="JABWSX010000001">
    <property type="protein sequence ID" value="NVL08651.1"/>
    <property type="molecule type" value="Genomic_DNA"/>
</dbReference>
<reference evidence="1" key="1">
    <citation type="submission" date="2020-06" db="EMBL/GenBank/DDBJ databases">
        <title>Whole Genome Sequence of Bradyrhizobium sp. Strain 66S1MB.</title>
        <authorList>
            <person name="Bromfield E."/>
            <person name="Cloutier S."/>
        </authorList>
    </citation>
    <scope>NUCLEOTIDE SEQUENCE</scope>
    <source>
        <strain evidence="1">66S1MB</strain>
    </source>
</reference>
<proteinExistence type="predicted"/>
<comment type="caution">
    <text evidence="1">The sequence shown here is derived from an EMBL/GenBank/DDBJ whole genome shotgun (WGS) entry which is preliminary data.</text>
</comment>
<evidence type="ECO:0000313" key="1">
    <source>
        <dbReference type="EMBL" id="NVL08651.1"/>
    </source>
</evidence>
<dbReference type="AlphaFoldDB" id="A0A973WSL5"/>
<name>A0A973WSL5_9BRAD</name>
<accession>A0A973WSL5</accession>